<keyword evidence="2" id="KW-1185">Reference proteome</keyword>
<dbReference type="EMBL" id="MG962366">
    <property type="protein sequence ID" value="AVO25025.1"/>
    <property type="molecule type" value="Genomic_DNA"/>
</dbReference>
<accession>A0A2P1JXG6</accession>
<evidence type="ECO:0000313" key="2">
    <source>
        <dbReference type="Proteomes" id="UP000241290"/>
    </source>
</evidence>
<name>A0A2P1JXG6_9CAUD</name>
<proteinExistence type="predicted"/>
<reference evidence="2" key="1">
    <citation type="submission" date="2018-02" db="EMBL/GenBank/DDBJ databases">
        <authorList>
            <person name="Cohen D.B."/>
            <person name="Kent A.D."/>
        </authorList>
    </citation>
    <scope>NUCLEOTIDE SEQUENCE [LARGE SCALE GENOMIC DNA]</scope>
</reference>
<dbReference type="Proteomes" id="UP000241290">
    <property type="component" value="Genome"/>
</dbReference>
<sequence length="193" mass="21546">MLDWIGDVVEAITEELADYKEHRKARAAKQEKAKSKPVGTPCDETQKAYDEAVSLSYWLAKQLGEHVDDASDRGETLTDTVERLINHLRPDAGGKKTITEPETPVQYHAERSLADLKGGRSQRQINGVDPFVGVATTTGAIYYYEAPANCMRVITLQPFTDTVVPYKNLALLDSRREQKLSERRKEADGGDTH</sequence>
<dbReference type="RefSeq" id="YP_010059115.1">
    <property type="nucleotide sequence ID" value="NC_054724.1"/>
</dbReference>
<dbReference type="KEGG" id="vg:64766346"/>
<gene>
    <name evidence="1" type="primary">93</name>
    <name evidence="1" type="ORF">SEA_FINCH_93</name>
</gene>
<organism evidence="1 2">
    <name type="scientific">Rhodococcus phage Finch</name>
    <dbReference type="NCBI Taxonomy" id="2094144"/>
    <lineage>
        <taxon>Viruses</taxon>
        <taxon>Duplodnaviria</taxon>
        <taxon>Heunggongvirae</taxon>
        <taxon>Uroviricota</taxon>
        <taxon>Caudoviricetes</taxon>
        <taxon>Finchvirus</taxon>
        <taxon>Finchvirus finch</taxon>
    </lineage>
</organism>
<protein>
    <submittedName>
        <fullName evidence="1">Uncharacterized protein</fullName>
    </submittedName>
</protein>
<dbReference type="GeneID" id="64766346"/>
<evidence type="ECO:0000313" key="1">
    <source>
        <dbReference type="EMBL" id="AVO25025.1"/>
    </source>
</evidence>